<dbReference type="RefSeq" id="WP_097654024.1">
    <property type="nucleotide sequence ID" value="NZ_LYXE01000120.1"/>
</dbReference>
<feature type="region of interest" description="Disordered" evidence="1">
    <location>
        <begin position="613"/>
        <end position="639"/>
    </location>
</feature>
<organism evidence="2 3">
    <name type="scientific">Candidatus Chloroploca asiatica</name>
    <dbReference type="NCBI Taxonomy" id="1506545"/>
    <lineage>
        <taxon>Bacteria</taxon>
        <taxon>Bacillati</taxon>
        <taxon>Chloroflexota</taxon>
        <taxon>Chloroflexia</taxon>
        <taxon>Chloroflexales</taxon>
        <taxon>Chloroflexineae</taxon>
        <taxon>Oscillochloridaceae</taxon>
        <taxon>Candidatus Chloroploca</taxon>
    </lineage>
</organism>
<gene>
    <name evidence="2" type="ORF">A9Q02_17050</name>
</gene>
<dbReference type="Proteomes" id="UP000220922">
    <property type="component" value="Unassembled WGS sequence"/>
</dbReference>
<reference evidence="2 3" key="1">
    <citation type="submission" date="2016-05" db="EMBL/GenBank/DDBJ databases">
        <authorList>
            <person name="Lavstsen T."/>
            <person name="Jespersen J.S."/>
        </authorList>
    </citation>
    <scope>NUCLEOTIDE SEQUENCE [LARGE SCALE GENOMIC DNA]</scope>
    <source>
        <strain evidence="2 3">B7-9</strain>
    </source>
</reference>
<feature type="region of interest" description="Disordered" evidence="1">
    <location>
        <begin position="673"/>
        <end position="695"/>
    </location>
</feature>
<accession>A0A2H3KJ11</accession>
<sequence length="812" mass="85536">METATRTKTTTKTGTSESTNAPPSTGGTSAGMPLFLSPAPQQLVQREPVATAQPDTAAQALAQRPQGPPVIFGLDNESRQIYASVTAPGARLEEIATYIYGTPEQALRLGEENGIFSSEVLQPGRTLRLVEGRITTATQQAISKGLESGAIMRTNGIPTEVEDDGLVYQFPIEGRTVAVTAGQFNAMLSGLRRVTSREADRIASMLQIYLETRNDHVNNTNSVVRGISDWMGDVDVPSQMRFILPKARAEAVKQALDALEFTGDPLANAQRLHQFQQQVVELGRELGEAEAAWHHYINGTIGGAEVTVRRLEVVRNVSFGMVAGMAGALAAPAAFAALGTAGITGTGATLLSLGAATGTGAVVRGGLEVALPGAQADRSVGDRFASGAYAGSIQGLTGGIGAFAAPVVSAGVTGQLATRLGPGFVQTTGGRLASQAITGGIIGAPSGAGGAALENLPAYLRGDITGDQYSAGISGGFVWGGALGAGFSVVPMHGLYRSGRQPVTPSWMLAGPYSPIAPVRGAGSGFHNLPREQLPAFAEDPGVAGYAWTRLRSGGTDQWVPVRTYGPQQQFELAWYGQQTNANPNANFNFLYGPEGAAPGALRLVGSRSTQQSSATGYAGMAANDPFPGAPRSTRRDFPMSTDDFAVTMPDGSNRRMIRGHQVDHRDTTRRTIDIGDSNLDPRNFTPEPPQWGTLSGRMRLTQRMLSENPGGGTQYRQVNVYRDQPPVTADGTPVPEYIYFIETNTNGTPVRAWEVPFNDPNAFAGTNMHQANAIDASFGIPLNQIPQPRQIPIDAIPPGILGAITSTQTEQ</sequence>
<evidence type="ECO:0000256" key="1">
    <source>
        <dbReference type="SAM" id="MobiDB-lite"/>
    </source>
</evidence>
<proteinExistence type="predicted"/>
<protein>
    <submittedName>
        <fullName evidence="2">Uncharacterized protein</fullName>
    </submittedName>
</protein>
<keyword evidence="3" id="KW-1185">Reference proteome</keyword>
<evidence type="ECO:0000313" key="3">
    <source>
        <dbReference type="Proteomes" id="UP000220922"/>
    </source>
</evidence>
<evidence type="ECO:0000313" key="2">
    <source>
        <dbReference type="EMBL" id="PDV97879.1"/>
    </source>
</evidence>
<dbReference type="OrthoDB" id="135753at2"/>
<feature type="region of interest" description="Disordered" evidence="1">
    <location>
        <begin position="1"/>
        <end position="68"/>
    </location>
</feature>
<dbReference type="AlphaFoldDB" id="A0A2H3KJ11"/>
<feature type="compositionally biased region" description="Low complexity" evidence="1">
    <location>
        <begin position="1"/>
        <end position="19"/>
    </location>
</feature>
<name>A0A2H3KJ11_9CHLR</name>
<dbReference type="EMBL" id="LYXE01000120">
    <property type="protein sequence ID" value="PDV97879.1"/>
    <property type="molecule type" value="Genomic_DNA"/>
</dbReference>
<comment type="caution">
    <text evidence="2">The sequence shown here is derived from an EMBL/GenBank/DDBJ whole genome shotgun (WGS) entry which is preliminary data.</text>
</comment>